<reference evidence="2" key="1">
    <citation type="submission" date="2022-08" db="EMBL/GenBank/DDBJ databases">
        <title>Genomic Encyclopedia of Type Strains, Phase V (KMG-V): Genome sequencing to study the core and pangenomes of soil and plant-associated prokaryotes.</title>
        <authorList>
            <person name="Whitman W."/>
        </authorList>
    </citation>
    <scope>NUCLEOTIDE SEQUENCE</scope>
    <source>
        <strain evidence="2">SP2017</strain>
    </source>
</reference>
<name>A0A9X2ZTS8_9BACT</name>
<dbReference type="Pfam" id="PF01610">
    <property type="entry name" value="DDE_Tnp_ISL3"/>
    <property type="match status" value="1"/>
</dbReference>
<protein>
    <submittedName>
        <fullName evidence="2">Transposase</fullName>
    </submittedName>
</protein>
<dbReference type="InterPro" id="IPR002560">
    <property type="entry name" value="Transposase_DDE"/>
</dbReference>
<dbReference type="PANTHER" id="PTHR33498">
    <property type="entry name" value="TRANSPOSASE FOR INSERTION SEQUENCE ELEMENT IS1557"/>
    <property type="match status" value="1"/>
</dbReference>
<gene>
    <name evidence="2" type="ORF">GGP83_003366</name>
</gene>
<proteinExistence type="predicted"/>
<dbReference type="AlphaFoldDB" id="A0A9X2ZTS8"/>
<dbReference type="RefSeq" id="WP_259082629.1">
    <property type="nucleotide sequence ID" value="NZ_JANTZV010000023.1"/>
</dbReference>
<evidence type="ECO:0000313" key="3">
    <source>
        <dbReference type="Proteomes" id="UP001155010"/>
    </source>
</evidence>
<comment type="caution">
    <text evidence="2">The sequence shown here is derived from an EMBL/GenBank/DDBJ whole genome shotgun (WGS) entry which is preliminary data.</text>
</comment>
<evidence type="ECO:0000313" key="2">
    <source>
        <dbReference type="EMBL" id="MCS3953391.1"/>
    </source>
</evidence>
<accession>A0A9X2ZTS8</accession>
<organism evidence="2 3">
    <name type="scientific">Salinibacter ruber</name>
    <dbReference type="NCBI Taxonomy" id="146919"/>
    <lineage>
        <taxon>Bacteria</taxon>
        <taxon>Pseudomonadati</taxon>
        <taxon>Rhodothermota</taxon>
        <taxon>Rhodothermia</taxon>
        <taxon>Rhodothermales</taxon>
        <taxon>Salinibacteraceae</taxon>
        <taxon>Salinibacter</taxon>
    </lineage>
</organism>
<feature type="domain" description="Transposase IS204/IS1001/IS1096/IS1165 DDE" evidence="1">
    <location>
        <begin position="178"/>
        <end position="420"/>
    </location>
</feature>
<sequence length="446" mass="50767">MSGLNLVPEPNWSTLREIKVYKKYRTEGKHILEAEWDMVGDALLPNCPECLESRPDYESKGWVSRKGFIKDRPVDNAPLFIDLKSRKYQCEHCGKTFGSGHPDLKKHSNLTIALIRHIVEHSVGKETHASIARRTGVHESTVRKYLKKRTDELNRGRDRHISEALGIDGVKAGNSYTDETDRNEGELSTVVASLRGEKTSVIGLLPNQNRKALKRFLEEKISPRGDVLPVVIDMDRTYRKAIREAKLPTVIVIDRYHVARRANLALRDAKSELLNTSGIENAWEDMKEDIEEAQEESQPVVGPSAQMTLLDSLSQENEENVSGELKKMKMVLKAGWHFRAIMTCRSYSRKEALDKYREWKRGLDPAIRGFLQSRVIDTVESDLWRDGIMNFFEYPYTNGWVEGINGRIKEIKRIGGGYSNRVAEAKIRSSDSFRMPVPGEAISGKE</sequence>
<dbReference type="EMBL" id="JANUBB010000025">
    <property type="protein sequence ID" value="MCS3953391.1"/>
    <property type="molecule type" value="Genomic_DNA"/>
</dbReference>
<dbReference type="PANTHER" id="PTHR33498:SF1">
    <property type="entry name" value="TRANSPOSASE FOR INSERTION SEQUENCE ELEMENT IS1557"/>
    <property type="match status" value="1"/>
</dbReference>
<dbReference type="Proteomes" id="UP001155010">
    <property type="component" value="Unassembled WGS sequence"/>
</dbReference>
<evidence type="ECO:0000259" key="1">
    <source>
        <dbReference type="Pfam" id="PF01610"/>
    </source>
</evidence>
<dbReference type="InterPro" id="IPR047951">
    <property type="entry name" value="Transpos_ISL3"/>
</dbReference>